<keyword evidence="1" id="KW-0812">Transmembrane</keyword>
<dbReference type="RefSeq" id="WP_221598802.1">
    <property type="nucleotide sequence ID" value="NZ_JAIGNQ010000004.1"/>
</dbReference>
<sequence length="459" mass="51081">MNHSHSLWRPEARLLLRSNRNVLALILLLVLSAASVWSGIVQVHDQRATIERVQREQVRDLAAVEEANAGPEGEAGYNAYYAFMLTQDPPPPLAFAAIGQRDLQPYVLRVRALGLQSQLYDSETYNPELALPGVFDWAFVLIYLLPLVVIALGHDLVTAEREGGRLRLLLSLPDNGLWRRRVGLRYTAVLLAIGLPLIIGAMIMAAPAVSIATMILIAALYSAFWFGLAMLIGGSMRASTTAAATMIGCWIILTLILPTLAHAVIARTVPVAKGVDLTLAQREVVHHGWDVPKEETFARFFVNHPEWRGQEEFEGRFHWKWYYAIHQVGDEAVAAEVSAYRDSLKTRETMTRLLGYVLPGVGTMNVLHRMADTDIEGQLAYQDSIAAFHTKLRQFYYPYFFEEQAFDHSDFAMIPRYEPRSSGGTLATEALAALAFLSLLVLALGSRRLLNAGREQGGR</sequence>
<feature type="transmembrane region" description="Helical" evidence="1">
    <location>
        <begin position="211"/>
        <end position="232"/>
    </location>
</feature>
<dbReference type="PANTHER" id="PTHR43471:SF1">
    <property type="entry name" value="ABC TRANSPORTER PERMEASE PROTEIN NOSY-RELATED"/>
    <property type="match status" value="1"/>
</dbReference>
<feature type="transmembrane region" description="Helical" evidence="1">
    <location>
        <begin position="244"/>
        <end position="265"/>
    </location>
</feature>
<reference evidence="2 3" key="1">
    <citation type="submission" date="2021-08" db="EMBL/GenBank/DDBJ databases">
        <title>Comparative Genomics Analysis of the Genus Qipengyuania Reveals Extensive Genetic Diversity and Metabolic Versatility, Including the Description of Fifteen Novel Species.</title>
        <authorList>
            <person name="Liu Y."/>
        </authorList>
    </citation>
    <scope>NUCLEOTIDE SEQUENCE [LARGE SCALE GENOMIC DNA]</scope>
    <source>
        <strain evidence="2 3">GH25</strain>
    </source>
</reference>
<accession>A0ABS7JK05</accession>
<keyword evidence="1" id="KW-1133">Transmembrane helix</keyword>
<protein>
    <submittedName>
        <fullName evidence="2">DUF3526 domain-containing protein</fullName>
    </submittedName>
</protein>
<proteinExistence type="predicted"/>
<name>A0ABS7JK05_9SPHN</name>
<dbReference type="Pfam" id="PF12040">
    <property type="entry name" value="DUF3526"/>
    <property type="match status" value="1"/>
</dbReference>
<evidence type="ECO:0000313" key="2">
    <source>
        <dbReference type="EMBL" id="MBX7489720.1"/>
    </source>
</evidence>
<feature type="transmembrane region" description="Helical" evidence="1">
    <location>
        <begin position="430"/>
        <end position="450"/>
    </location>
</feature>
<keyword evidence="1" id="KW-0472">Membrane</keyword>
<dbReference type="EMBL" id="JAIGNQ010000004">
    <property type="protein sequence ID" value="MBX7489720.1"/>
    <property type="molecule type" value="Genomic_DNA"/>
</dbReference>
<comment type="caution">
    <text evidence="2">The sequence shown here is derived from an EMBL/GenBank/DDBJ whole genome shotgun (WGS) entry which is preliminary data.</text>
</comment>
<evidence type="ECO:0000313" key="3">
    <source>
        <dbReference type="Proteomes" id="UP000776651"/>
    </source>
</evidence>
<dbReference type="PANTHER" id="PTHR43471">
    <property type="entry name" value="ABC TRANSPORTER PERMEASE"/>
    <property type="match status" value="1"/>
</dbReference>
<feature type="transmembrane region" description="Helical" evidence="1">
    <location>
        <begin position="186"/>
        <end position="205"/>
    </location>
</feature>
<evidence type="ECO:0000256" key="1">
    <source>
        <dbReference type="SAM" id="Phobius"/>
    </source>
</evidence>
<keyword evidence="3" id="KW-1185">Reference proteome</keyword>
<dbReference type="InterPro" id="IPR021913">
    <property type="entry name" value="DUF3526"/>
</dbReference>
<gene>
    <name evidence="2" type="ORF">K3177_14460</name>
</gene>
<dbReference type="Proteomes" id="UP000776651">
    <property type="component" value="Unassembled WGS sequence"/>
</dbReference>
<organism evidence="2 3">
    <name type="scientific">Qipengyuania pacifica</name>
    <dbReference type="NCBI Taxonomy" id="2860199"/>
    <lineage>
        <taxon>Bacteria</taxon>
        <taxon>Pseudomonadati</taxon>
        <taxon>Pseudomonadota</taxon>
        <taxon>Alphaproteobacteria</taxon>
        <taxon>Sphingomonadales</taxon>
        <taxon>Erythrobacteraceae</taxon>
        <taxon>Qipengyuania</taxon>
    </lineage>
</organism>
<feature type="transmembrane region" description="Helical" evidence="1">
    <location>
        <begin position="137"/>
        <end position="157"/>
    </location>
</feature>